<keyword evidence="2 3" id="KW-0175">Coiled coil</keyword>
<dbReference type="PANTHER" id="PTHR22761">
    <property type="entry name" value="CHARGED MULTIVESICULAR BODY PROTEIN"/>
    <property type="match status" value="1"/>
</dbReference>
<dbReference type="InterPro" id="IPR005024">
    <property type="entry name" value="Snf7_fam"/>
</dbReference>
<dbReference type="AlphaFoldDB" id="A0A0H5R8U5"/>
<sequence>MNRFFGKKKNEAPEPSLDYTASMMEGRSTQVEAKVRKLEQELFGYKQALAAAKTPAAKQLIKQKAMRVLKQKQLYSKQLETMQNQQFNVDQTRMAQQGMQDSIQMVAAMKVANKQLKKQFKEVDLDEVEDLHDDMSELMEDAAAMNEILGQTFGVPDDIDEDDLNAELDALDEEMLQEETAPDYLTAAMLPTAQTPQSEKTSAIHKHIIMLICPL</sequence>
<protein>
    <recommendedName>
        <fullName evidence="5">Charged multivesicular body protein 5</fullName>
    </recommendedName>
</protein>
<dbReference type="Gene3D" id="6.10.250.1710">
    <property type="match status" value="1"/>
</dbReference>
<evidence type="ECO:0008006" key="5">
    <source>
        <dbReference type="Google" id="ProtNLM"/>
    </source>
</evidence>
<dbReference type="EMBL" id="HACM01004337">
    <property type="protein sequence ID" value="CRZ04779.1"/>
    <property type="molecule type" value="Transcribed_RNA"/>
</dbReference>
<evidence type="ECO:0000313" key="4">
    <source>
        <dbReference type="EMBL" id="CRZ04779.1"/>
    </source>
</evidence>
<dbReference type="GO" id="GO:0006900">
    <property type="term" value="P:vesicle budding from membrane"/>
    <property type="evidence" value="ECO:0007669"/>
    <property type="project" value="TreeGrafter"/>
</dbReference>
<comment type="similarity">
    <text evidence="1">Belongs to the SNF7 family.</text>
</comment>
<organism evidence="4">
    <name type="scientific">Spongospora subterranea</name>
    <dbReference type="NCBI Taxonomy" id="70186"/>
    <lineage>
        <taxon>Eukaryota</taxon>
        <taxon>Sar</taxon>
        <taxon>Rhizaria</taxon>
        <taxon>Endomyxa</taxon>
        <taxon>Phytomyxea</taxon>
        <taxon>Plasmodiophorida</taxon>
        <taxon>Plasmodiophoridae</taxon>
        <taxon>Spongospora</taxon>
    </lineage>
</organism>
<evidence type="ECO:0000256" key="3">
    <source>
        <dbReference type="SAM" id="Coils"/>
    </source>
</evidence>
<accession>A0A0H5R8U5</accession>
<dbReference type="PANTHER" id="PTHR22761:SF12">
    <property type="entry name" value="CHARGED MULTIVESICULAR BODY PROTEIN 5"/>
    <property type="match status" value="1"/>
</dbReference>
<feature type="coiled-coil region" evidence="3">
    <location>
        <begin position="128"/>
        <end position="181"/>
    </location>
</feature>
<name>A0A0H5R8U5_9EUKA</name>
<evidence type="ECO:0000256" key="1">
    <source>
        <dbReference type="ARBA" id="ARBA00006190"/>
    </source>
</evidence>
<reference evidence="4" key="1">
    <citation type="submission" date="2015-04" db="EMBL/GenBank/DDBJ databases">
        <title>The genome sequence of the plant pathogenic Rhizarian Plasmodiophora brassicae reveals insights in its biotrophic life cycle and the origin of chitin synthesis.</title>
        <authorList>
            <person name="Schwelm A."/>
            <person name="Fogelqvist J."/>
            <person name="Knaust A."/>
            <person name="Julke S."/>
            <person name="Lilja T."/>
            <person name="Dhandapani V."/>
            <person name="Bonilla-Rosso G."/>
            <person name="Karlsson M."/>
            <person name="Shevchenko A."/>
            <person name="Choi S.R."/>
            <person name="Kim H.G."/>
            <person name="Park J.Y."/>
            <person name="Lim Y.P."/>
            <person name="Ludwig-Muller J."/>
            <person name="Dixelius C."/>
        </authorList>
    </citation>
    <scope>NUCLEOTIDE SEQUENCE</scope>
    <source>
        <tissue evidence="4">Potato root galls</tissue>
    </source>
</reference>
<dbReference type="Gene3D" id="1.10.287.1060">
    <property type="entry name" value="ESAT-6-like"/>
    <property type="match status" value="1"/>
</dbReference>
<proteinExistence type="inferred from homology"/>
<evidence type="ECO:0000256" key="2">
    <source>
        <dbReference type="ARBA" id="ARBA00023054"/>
    </source>
</evidence>
<dbReference type="Pfam" id="PF03357">
    <property type="entry name" value="Snf7"/>
    <property type="match status" value="1"/>
</dbReference>
<dbReference type="GO" id="GO:0005771">
    <property type="term" value="C:multivesicular body"/>
    <property type="evidence" value="ECO:0007669"/>
    <property type="project" value="TreeGrafter"/>
</dbReference>
<dbReference type="GO" id="GO:0032511">
    <property type="term" value="P:late endosome to vacuole transport via multivesicular body sorting pathway"/>
    <property type="evidence" value="ECO:0007669"/>
    <property type="project" value="TreeGrafter"/>
</dbReference>